<dbReference type="Pfam" id="PF00582">
    <property type="entry name" value="Usp"/>
    <property type="match status" value="2"/>
</dbReference>
<dbReference type="CDD" id="cd00293">
    <property type="entry name" value="USP-like"/>
    <property type="match status" value="2"/>
</dbReference>
<dbReference type="PANTHER" id="PTHR46268">
    <property type="entry name" value="STRESS RESPONSE PROTEIN NHAX"/>
    <property type="match status" value="1"/>
</dbReference>
<dbReference type="InterPro" id="IPR006015">
    <property type="entry name" value="Universal_stress_UspA"/>
</dbReference>
<protein>
    <submittedName>
        <fullName evidence="3">Nucleotide-binding universal stress protein, UspA family</fullName>
    </submittedName>
</protein>
<dbReference type="Gene3D" id="3.40.50.12370">
    <property type="match status" value="1"/>
</dbReference>
<reference evidence="4" key="1">
    <citation type="submission" date="2016-10" db="EMBL/GenBank/DDBJ databases">
        <authorList>
            <person name="Varghese N."/>
            <person name="Submissions S."/>
        </authorList>
    </citation>
    <scope>NUCLEOTIDE SEQUENCE [LARGE SCALE GENOMIC DNA]</scope>
    <source>
        <strain evidence="4">930I</strain>
    </source>
</reference>
<dbReference type="EMBL" id="FNCV01000004">
    <property type="protein sequence ID" value="SDH03836.1"/>
    <property type="molecule type" value="Genomic_DNA"/>
</dbReference>
<evidence type="ECO:0000256" key="1">
    <source>
        <dbReference type="ARBA" id="ARBA00008791"/>
    </source>
</evidence>
<dbReference type="PANTHER" id="PTHR46268:SF15">
    <property type="entry name" value="UNIVERSAL STRESS PROTEIN HP_0031"/>
    <property type="match status" value="1"/>
</dbReference>
<evidence type="ECO:0000313" key="4">
    <source>
        <dbReference type="Proteomes" id="UP000217076"/>
    </source>
</evidence>
<dbReference type="AlphaFoldDB" id="A0A1G7Z5R1"/>
<dbReference type="RefSeq" id="WP_092617515.1">
    <property type="nucleotide sequence ID" value="NZ_FNCV01000004.1"/>
</dbReference>
<dbReference type="SUPFAM" id="SSF52402">
    <property type="entry name" value="Adenine nucleotide alpha hydrolases-like"/>
    <property type="match status" value="2"/>
</dbReference>
<keyword evidence="4" id="KW-1185">Reference proteome</keyword>
<dbReference type="STRING" id="83401.SAMN05421742_1046"/>
<dbReference type="Proteomes" id="UP000217076">
    <property type="component" value="Unassembled WGS sequence"/>
</dbReference>
<evidence type="ECO:0000259" key="2">
    <source>
        <dbReference type="Pfam" id="PF00582"/>
    </source>
</evidence>
<comment type="similarity">
    <text evidence="1">Belongs to the universal stress protein A family.</text>
</comment>
<accession>A0A1G7Z5R1</accession>
<dbReference type="OrthoDB" id="9804721at2"/>
<proteinExistence type="inferred from homology"/>
<organism evidence="3 4">
    <name type="scientific">Roseospirillum parvum</name>
    <dbReference type="NCBI Taxonomy" id="83401"/>
    <lineage>
        <taxon>Bacteria</taxon>
        <taxon>Pseudomonadati</taxon>
        <taxon>Pseudomonadota</taxon>
        <taxon>Alphaproteobacteria</taxon>
        <taxon>Rhodospirillales</taxon>
        <taxon>Rhodospirillaceae</taxon>
        <taxon>Roseospirillum</taxon>
    </lineage>
</organism>
<dbReference type="InterPro" id="IPR006016">
    <property type="entry name" value="UspA"/>
</dbReference>
<gene>
    <name evidence="3" type="ORF">SAMN05421742_1046</name>
</gene>
<evidence type="ECO:0000313" key="3">
    <source>
        <dbReference type="EMBL" id="SDH03836.1"/>
    </source>
</evidence>
<feature type="domain" description="UspA" evidence="2">
    <location>
        <begin position="166"/>
        <end position="283"/>
    </location>
</feature>
<name>A0A1G7Z5R1_9PROT</name>
<sequence>MSGILMALVDGSAYSESVCRHAAWIWRRTGAQVKLYHVLDPRRAPAPPDLSGSIRLGARTNLLEKLSALDEQHAKLAQAQGRAILEDAQALLEAEGVKDVITRLRHDDIVATVERKEGVADMILIGKRGEAAGLDKPHLGSNFERIVRASHKPVFVANRAFSPIERVLIAYDGGASSMKAVDYVARDPLFAGLKVIVATAGQETAEVTRSLENARATLTAGGHEAETRVLKGAPEKALAELVEGGGIDLLVMGAYGHSRIRTLVIGSTTTEMIRSCKVPVVLMR</sequence>
<feature type="domain" description="UspA" evidence="2">
    <location>
        <begin position="5"/>
        <end position="156"/>
    </location>
</feature>
<dbReference type="PRINTS" id="PR01438">
    <property type="entry name" value="UNVRSLSTRESS"/>
</dbReference>